<dbReference type="PANTHER" id="PTHR37316:SF3">
    <property type="entry name" value="TEICHOIC ACID GLYCEROL-PHOSPHATE TRANSFERASE"/>
    <property type="match status" value="1"/>
</dbReference>
<name>A0A329UFJ9_9FIRM</name>
<dbReference type="SUPFAM" id="SSF53756">
    <property type="entry name" value="UDP-Glycosyltransferase/glycogen phosphorylase"/>
    <property type="match status" value="1"/>
</dbReference>
<sequence length="392" mass="46080">MNRIKFKRRIGQVRCAAKYYIVYVISKLYRVHDNAWLIAERGTDARDNGYVFYRYLKKVHPEISVKFVISDTSPDRDRLETGDIVRYGSFEHYLRYITAPMLLSTHYQGYSPNFELFSQLDKRGLISVKGKKVLLDHCVRMGKAGCTANTVKIDLMICSIPREYEALSKNSGYKPSVLCDIGMPRFDNLIDESEKLPIKQILFMPTWRVKYTNASEMDFVRDEYFIGCKELLESDELASFLEEKNMNFVFYPHIEMQKYIHLFSAKSKRIVIRDAGSAIVENLLLESSILITDYSSVFFDFAYMLKPVIYYQFDNDENERAASKRWFDFEKDGFGPICRKSTEVIKILHELENTRLGEKYQKRVKEMFPIRDKNNSERVYQAIIGLEKDERK</sequence>
<dbReference type="RefSeq" id="WP_112090183.1">
    <property type="nucleotide sequence ID" value="NZ_PRLD01000002.1"/>
</dbReference>
<dbReference type="GO" id="GO:0016020">
    <property type="term" value="C:membrane"/>
    <property type="evidence" value="ECO:0007669"/>
    <property type="project" value="InterPro"/>
</dbReference>
<dbReference type="Gene3D" id="3.40.50.12580">
    <property type="match status" value="1"/>
</dbReference>
<dbReference type="Proteomes" id="UP000251281">
    <property type="component" value="Unassembled WGS sequence"/>
</dbReference>
<organism evidence="1 2">
    <name type="scientific">Faecalibacterium prausnitzii</name>
    <dbReference type="NCBI Taxonomy" id="853"/>
    <lineage>
        <taxon>Bacteria</taxon>
        <taxon>Bacillati</taxon>
        <taxon>Bacillota</taxon>
        <taxon>Clostridia</taxon>
        <taxon>Eubacteriales</taxon>
        <taxon>Oscillospiraceae</taxon>
        <taxon>Faecalibacterium</taxon>
    </lineage>
</organism>
<gene>
    <name evidence="1" type="ORF">C4N24_02455</name>
</gene>
<comment type="caution">
    <text evidence="1">The sequence shown here is derived from an EMBL/GenBank/DDBJ whole genome shotgun (WGS) entry which is preliminary data.</text>
</comment>
<dbReference type="EMBL" id="PRLD01000002">
    <property type="protein sequence ID" value="RAW59648.1"/>
    <property type="molecule type" value="Genomic_DNA"/>
</dbReference>
<dbReference type="AlphaFoldDB" id="A0A329UFJ9"/>
<dbReference type="PANTHER" id="PTHR37316">
    <property type="entry name" value="TEICHOIC ACID GLYCEROL-PHOSPHATE PRIMASE"/>
    <property type="match status" value="1"/>
</dbReference>
<reference evidence="1 2" key="1">
    <citation type="submission" date="2018-02" db="EMBL/GenBank/DDBJ databases">
        <title>Complete genome sequencing of Faecalibacterium prausnitzii strains isolated from the human gut.</title>
        <authorList>
            <person name="Fitzgerald B.C."/>
            <person name="Shkoporov A.N."/>
            <person name="Ross P.R."/>
            <person name="Hill C."/>
        </authorList>
    </citation>
    <scope>NUCLEOTIDE SEQUENCE [LARGE SCALE GENOMIC DNA]</scope>
    <source>
        <strain evidence="1 2">APC923/51-1</strain>
    </source>
</reference>
<dbReference type="GO" id="GO:0047355">
    <property type="term" value="F:CDP-glycerol glycerophosphotransferase activity"/>
    <property type="evidence" value="ECO:0007669"/>
    <property type="project" value="InterPro"/>
</dbReference>
<accession>A0A329UFJ9</accession>
<dbReference type="InterPro" id="IPR051612">
    <property type="entry name" value="Teichoic_Acid_Biosynth"/>
</dbReference>
<evidence type="ECO:0000313" key="1">
    <source>
        <dbReference type="EMBL" id="RAW59648.1"/>
    </source>
</evidence>
<protein>
    <recommendedName>
        <fullName evidence="3">Teichoic acid biosynthesis protein TagF</fullName>
    </recommendedName>
</protein>
<evidence type="ECO:0008006" key="3">
    <source>
        <dbReference type="Google" id="ProtNLM"/>
    </source>
</evidence>
<dbReference type="Pfam" id="PF04464">
    <property type="entry name" value="Glyphos_transf"/>
    <property type="match status" value="1"/>
</dbReference>
<dbReference type="InterPro" id="IPR007554">
    <property type="entry name" value="Glycerophosphate_synth"/>
</dbReference>
<dbReference type="InterPro" id="IPR043148">
    <property type="entry name" value="TagF_C"/>
</dbReference>
<proteinExistence type="predicted"/>
<evidence type="ECO:0000313" key="2">
    <source>
        <dbReference type="Proteomes" id="UP000251281"/>
    </source>
</evidence>